<gene>
    <name evidence="1" type="ordered locus">Mtc_2050</name>
</gene>
<reference evidence="1 2" key="1">
    <citation type="journal article" date="2012" name="J. Bacteriol.">
        <title>Complete genome sequence of a thermophilic methanogen, Methanocella conradii HZ254, isolated from Chinese rice field soil.</title>
        <authorList>
            <person name="Lu Z."/>
            <person name="Lu Y."/>
        </authorList>
    </citation>
    <scope>NUCLEOTIDE SEQUENCE [LARGE SCALE GENOMIC DNA]</scope>
    <source>
        <strain evidence="2">DSM 24694 / JCM 17849 / CGMCC 1.5162 / HZ254</strain>
    </source>
</reference>
<dbReference type="RefSeq" id="WP_014406620.1">
    <property type="nucleotide sequence ID" value="NC_017034.1"/>
</dbReference>
<protein>
    <submittedName>
        <fullName evidence="1">Uncharacterized protein</fullName>
    </submittedName>
</protein>
<proteinExistence type="predicted"/>
<evidence type="ECO:0000313" key="2">
    <source>
        <dbReference type="Proteomes" id="UP000005233"/>
    </source>
</evidence>
<dbReference type="AlphaFoldDB" id="H8I7C3"/>
<dbReference type="OrthoDB" id="381882at2157"/>
<dbReference type="GeneID" id="11972205"/>
<accession>H8I7C3</accession>
<evidence type="ECO:0000313" key="1">
    <source>
        <dbReference type="EMBL" id="AFD00789.1"/>
    </source>
</evidence>
<keyword evidence="2" id="KW-1185">Reference proteome</keyword>
<dbReference type="Proteomes" id="UP000005233">
    <property type="component" value="Chromosome"/>
</dbReference>
<name>H8I7C3_METCZ</name>
<organism evidence="1 2">
    <name type="scientific">Methanocella conradii (strain DSM 24694 / JCM 17849 / CGMCC 1.5162 / HZ254)</name>
    <dbReference type="NCBI Taxonomy" id="1041930"/>
    <lineage>
        <taxon>Archaea</taxon>
        <taxon>Methanobacteriati</taxon>
        <taxon>Methanobacteriota</taxon>
        <taxon>Stenosarchaea group</taxon>
        <taxon>Methanomicrobia</taxon>
        <taxon>Methanocellales</taxon>
        <taxon>Methanocellaceae</taxon>
        <taxon>Methanocella</taxon>
    </lineage>
</organism>
<dbReference type="EMBL" id="CP003243">
    <property type="protein sequence ID" value="AFD00789.1"/>
    <property type="molecule type" value="Genomic_DNA"/>
</dbReference>
<dbReference type="HOGENOM" id="CLU_2152605_0_0_2"/>
<dbReference type="eggNOG" id="arCOG13224">
    <property type="taxonomic scope" value="Archaea"/>
</dbReference>
<sequence length="111" mass="11660">MRLIGMHIAALLASILIISTGSTIMGPSFSMFSAPTLSLSNAGFNQISPSEAGNAPVIFAPTSYQLLHGGSLSAHFKPRLLTDTWTPSMKASPVNQMFAVLAHGIGNYDVP</sequence>
<dbReference type="KEGG" id="mez:Mtc_2050"/>
<dbReference type="STRING" id="1041930.Mtc_2050"/>